<evidence type="ECO:0000256" key="12">
    <source>
        <dbReference type="ARBA" id="ARBA00023303"/>
    </source>
</evidence>
<dbReference type="Gene3D" id="3.40.190.10">
    <property type="entry name" value="Periplasmic binding protein-like II"/>
    <property type="match status" value="1"/>
</dbReference>
<keyword evidence="5 13" id="KW-0812">Transmembrane</keyword>
<evidence type="ECO:0000259" key="14">
    <source>
        <dbReference type="SMART" id="SM00918"/>
    </source>
</evidence>
<dbReference type="AlphaFoldDB" id="A0A8X6F1R7"/>
<keyword evidence="4" id="KW-1003">Cell membrane</keyword>
<dbReference type="GO" id="GO:0005886">
    <property type="term" value="C:plasma membrane"/>
    <property type="evidence" value="ECO:0007669"/>
    <property type="project" value="UniProtKB-SubCell"/>
</dbReference>
<evidence type="ECO:0000256" key="11">
    <source>
        <dbReference type="ARBA" id="ARBA00023286"/>
    </source>
</evidence>
<comment type="subcellular location">
    <subcellularLocation>
        <location evidence="1">Cell membrane</location>
        <topology evidence="1">Multi-pass membrane protein</topology>
    </subcellularLocation>
</comment>
<accession>A0A8X6F1R7</accession>
<dbReference type="PANTHER" id="PTHR42643:SF24">
    <property type="entry name" value="IONOTROPIC RECEPTOR 60A"/>
    <property type="match status" value="1"/>
</dbReference>
<feature type="transmembrane region" description="Helical" evidence="13">
    <location>
        <begin position="606"/>
        <end position="622"/>
    </location>
</feature>
<evidence type="ECO:0000256" key="8">
    <source>
        <dbReference type="ARBA" id="ARBA00023136"/>
    </source>
</evidence>
<dbReference type="SMART" id="SM00918">
    <property type="entry name" value="Lig_chan-Glu_bd"/>
    <property type="match status" value="1"/>
</dbReference>
<keyword evidence="6 13" id="KW-1133">Transmembrane helix</keyword>
<dbReference type="SUPFAM" id="SSF53850">
    <property type="entry name" value="Periplasmic binding protein-like II"/>
    <property type="match status" value="1"/>
</dbReference>
<keyword evidence="11" id="KW-1071">Ligand-gated ion channel</keyword>
<dbReference type="Gene3D" id="1.10.287.70">
    <property type="match status" value="1"/>
</dbReference>
<evidence type="ECO:0000256" key="3">
    <source>
        <dbReference type="ARBA" id="ARBA00022448"/>
    </source>
</evidence>
<protein>
    <submittedName>
        <fullName evidence="15">Glutamate receptor</fullName>
    </submittedName>
</protein>
<keyword evidence="7" id="KW-0406">Ion transport</keyword>
<evidence type="ECO:0000256" key="1">
    <source>
        <dbReference type="ARBA" id="ARBA00004651"/>
    </source>
</evidence>
<evidence type="ECO:0000256" key="5">
    <source>
        <dbReference type="ARBA" id="ARBA00022692"/>
    </source>
</evidence>
<evidence type="ECO:0000256" key="10">
    <source>
        <dbReference type="ARBA" id="ARBA00023180"/>
    </source>
</evidence>
<evidence type="ECO:0000256" key="13">
    <source>
        <dbReference type="SAM" id="Phobius"/>
    </source>
</evidence>
<evidence type="ECO:0000256" key="6">
    <source>
        <dbReference type="ARBA" id="ARBA00022989"/>
    </source>
</evidence>
<keyword evidence="3" id="KW-0813">Transport</keyword>
<reference evidence="15" key="1">
    <citation type="submission" date="2020-07" db="EMBL/GenBank/DDBJ databases">
        <title>Multicomponent nature underlies the extraordinary mechanical properties of spider dragline silk.</title>
        <authorList>
            <person name="Kono N."/>
            <person name="Nakamura H."/>
            <person name="Mori M."/>
            <person name="Yoshida Y."/>
            <person name="Ohtoshi R."/>
            <person name="Malay A.D."/>
            <person name="Moran D.A.P."/>
            <person name="Tomita M."/>
            <person name="Numata K."/>
            <person name="Arakawa K."/>
        </authorList>
    </citation>
    <scope>NUCLEOTIDE SEQUENCE</scope>
</reference>
<feature type="domain" description="Ionotropic glutamate receptor L-glutamate and glycine-binding" evidence="14">
    <location>
        <begin position="216"/>
        <end position="276"/>
    </location>
</feature>
<dbReference type="GO" id="GO:0015276">
    <property type="term" value="F:ligand-gated monoatomic ion channel activity"/>
    <property type="evidence" value="ECO:0007669"/>
    <property type="project" value="InterPro"/>
</dbReference>
<comment type="similarity">
    <text evidence="2">Belongs to the glutamate-gated ion channel (TC 1.A.10.1) family.</text>
</comment>
<evidence type="ECO:0000256" key="2">
    <source>
        <dbReference type="ARBA" id="ARBA00008685"/>
    </source>
</evidence>
<keyword evidence="10" id="KW-0325">Glycoprotein</keyword>
<dbReference type="EMBL" id="BMAO01030519">
    <property type="protein sequence ID" value="GFQ68618.1"/>
    <property type="molecule type" value="Genomic_DNA"/>
</dbReference>
<dbReference type="InterPro" id="IPR001320">
    <property type="entry name" value="Iontro_rcpt_C"/>
</dbReference>
<name>A0A8X6F1R7_TRICU</name>
<dbReference type="Proteomes" id="UP000887116">
    <property type="component" value="Unassembled WGS sequence"/>
</dbReference>
<evidence type="ECO:0000256" key="4">
    <source>
        <dbReference type="ARBA" id="ARBA00022475"/>
    </source>
</evidence>
<keyword evidence="12" id="KW-0407">Ion channel</keyword>
<sequence length="676" mass="77351">MTSRFAVGKLENAYMTDIFDTFGGVYSEPSNLLASDASKVNNKESAVLLNSLNERSVSAASVGASMVETYLWPEKFSLSPPFDGYVMVVDLSRTEEIFRQLLRFLKEKYMFGPHFRWIIGANGCLHTDSILNMFDEGDRILIVTSDTMESVTCRIQTFHKEFKVWGLHSIGNGSIDFRQKFLDKVNGSSYLEEPLFEEPFTDFGGRNLKISSLGSPPIQIRPEKGEWRWSGYIFKIVNTLSEIYNFSYTVKEADNRLYGTLLEDGTWPGMIGELVNKSVDMGVGDLSWTLDRSTAADLTSPVFPETVTFIYRAPGFYSRTWILFQDIDFRVWISLTFAMILGCTVYCLTLYVSEAHIYGTTCGKTPEEMFIDSAVRSTGAIYRALLGQGIVYHPKAISCRTVLGTWFLGTLILTALYGGSLTSTLSLHRSPRPVDNLRDLLKRYPNAMIAVKDNSQIHSYFKKSEVWHHVWLTNIQKNVIPGKLHIEDTMIEVHKKRPERSPIYVWVAERSMLVKQMHKYTEDPSVCDLYVAKEDIVRSDWSLALIRNSPFLLQFNEKIHRMQRLGLLQKWQFESWNADRGACRPTDGRNPTGKTVISITDTQACFFILSIGWIAGFIVLLAERRVDYHHRKQIVKQNEIFKQRSKNFKKRKGRKRINMTTADREIPLSIISGPMH</sequence>
<evidence type="ECO:0000256" key="9">
    <source>
        <dbReference type="ARBA" id="ARBA00023170"/>
    </source>
</evidence>
<keyword evidence="9 15" id="KW-0675">Receptor</keyword>
<dbReference type="Pfam" id="PF10613">
    <property type="entry name" value="Lig_chan-Glu_bd"/>
    <property type="match status" value="1"/>
</dbReference>
<comment type="caution">
    <text evidence="15">The sequence shown here is derived from an EMBL/GenBank/DDBJ whole genome shotgun (WGS) entry which is preliminary data.</text>
</comment>
<evidence type="ECO:0000313" key="15">
    <source>
        <dbReference type="EMBL" id="GFQ68618.1"/>
    </source>
</evidence>
<dbReference type="Pfam" id="PF00060">
    <property type="entry name" value="Lig_chan"/>
    <property type="match status" value="1"/>
</dbReference>
<organism evidence="15 16">
    <name type="scientific">Trichonephila clavata</name>
    <name type="common">Joro spider</name>
    <name type="synonym">Nephila clavata</name>
    <dbReference type="NCBI Taxonomy" id="2740835"/>
    <lineage>
        <taxon>Eukaryota</taxon>
        <taxon>Metazoa</taxon>
        <taxon>Ecdysozoa</taxon>
        <taxon>Arthropoda</taxon>
        <taxon>Chelicerata</taxon>
        <taxon>Arachnida</taxon>
        <taxon>Araneae</taxon>
        <taxon>Araneomorphae</taxon>
        <taxon>Entelegynae</taxon>
        <taxon>Araneoidea</taxon>
        <taxon>Nephilidae</taxon>
        <taxon>Trichonephila</taxon>
    </lineage>
</organism>
<proteinExistence type="inferred from homology"/>
<keyword evidence="16" id="KW-1185">Reference proteome</keyword>
<evidence type="ECO:0000256" key="7">
    <source>
        <dbReference type="ARBA" id="ARBA00023065"/>
    </source>
</evidence>
<feature type="transmembrane region" description="Helical" evidence="13">
    <location>
        <begin position="329"/>
        <end position="352"/>
    </location>
</feature>
<dbReference type="InterPro" id="IPR052192">
    <property type="entry name" value="Insect_Ionotropic_Sensory_Rcpt"/>
</dbReference>
<evidence type="ECO:0000313" key="16">
    <source>
        <dbReference type="Proteomes" id="UP000887116"/>
    </source>
</evidence>
<dbReference type="PANTHER" id="PTHR42643">
    <property type="entry name" value="IONOTROPIC RECEPTOR 20A-RELATED"/>
    <property type="match status" value="1"/>
</dbReference>
<keyword evidence="8 13" id="KW-0472">Membrane</keyword>
<dbReference type="OrthoDB" id="6433638at2759"/>
<gene>
    <name evidence="15" type="ORF">TNCT_211321</name>
</gene>
<dbReference type="GO" id="GO:0050906">
    <property type="term" value="P:detection of stimulus involved in sensory perception"/>
    <property type="evidence" value="ECO:0007669"/>
    <property type="project" value="UniProtKB-ARBA"/>
</dbReference>
<dbReference type="InterPro" id="IPR019594">
    <property type="entry name" value="Glu/Gly-bd"/>
</dbReference>